<comment type="function">
    <text evidence="1">May function as a co-chaperone.</text>
</comment>
<feature type="transmembrane region" description="Helical" evidence="7">
    <location>
        <begin position="214"/>
        <end position="233"/>
    </location>
</feature>
<dbReference type="Proteomes" id="UP000261600">
    <property type="component" value="Unplaced"/>
</dbReference>
<evidence type="ECO:0000256" key="7">
    <source>
        <dbReference type="SAM" id="Phobius"/>
    </source>
</evidence>
<evidence type="ECO:0000259" key="8">
    <source>
        <dbReference type="PROSITE" id="PS50076"/>
    </source>
</evidence>
<feature type="transmembrane region" description="Helical" evidence="7">
    <location>
        <begin position="83"/>
        <end position="101"/>
    </location>
</feature>
<accession>A0A3Q3JY15</accession>
<feature type="transmembrane region" description="Helical" evidence="7">
    <location>
        <begin position="187"/>
        <end position="208"/>
    </location>
</feature>
<feature type="transmembrane region" description="Helical" evidence="7">
    <location>
        <begin position="31"/>
        <end position="50"/>
    </location>
</feature>
<protein>
    <recommendedName>
        <fullName evidence="3">DnaJ homolog subfamily C member 22</fullName>
    </recommendedName>
</protein>
<evidence type="ECO:0000256" key="6">
    <source>
        <dbReference type="ARBA" id="ARBA00023136"/>
    </source>
</evidence>
<reference evidence="9" key="1">
    <citation type="submission" date="2025-08" db="UniProtKB">
        <authorList>
            <consortium name="Ensembl"/>
        </authorList>
    </citation>
    <scope>IDENTIFICATION</scope>
</reference>
<evidence type="ECO:0000256" key="2">
    <source>
        <dbReference type="ARBA" id="ARBA00004141"/>
    </source>
</evidence>
<name>A0A3Q3JY15_MONAL</name>
<dbReference type="AlphaFoldDB" id="A0A3Q3JY15"/>
<evidence type="ECO:0000313" key="10">
    <source>
        <dbReference type="Proteomes" id="UP000261600"/>
    </source>
</evidence>
<evidence type="ECO:0000256" key="1">
    <source>
        <dbReference type="ARBA" id="ARBA00002080"/>
    </source>
</evidence>
<organism evidence="9 10">
    <name type="scientific">Monopterus albus</name>
    <name type="common">Swamp eel</name>
    <dbReference type="NCBI Taxonomy" id="43700"/>
    <lineage>
        <taxon>Eukaryota</taxon>
        <taxon>Metazoa</taxon>
        <taxon>Chordata</taxon>
        <taxon>Craniata</taxon>
        <taxon>Vertebrata</taxon>
        <taxon>Euteleostomi</taxon>
        <taxon>Actinopterygii</taxon>
        <taxon>Neopterygii</taxon>
        <taxon>Teleostei</taxon>
        <taxon>Neoteleostei</taxon>
        <taxon>Acanthomorphata</taxon>
        <taxon>Anabantaria</taxon>
        <taxon>Synbranchiformes</taxon>
        <taxon>Synbranchidae</taxon>
        <taxon>Monopterus</taxon>
    </lineage>
</organism>
<dbReference type="InterPro" id="IPR036869">
    <property type="entry name" value="J_dom_sf"/>
</dbReference>
<proteinExistence type="predicted"/>
<evidence type="ECO:0000256" key="4">
    <source>
        <dbReference type="ARBA" id="ARBA00022692"/>
    </source>
</evidence>
<dbReference type="PRINTS" id="PR00625">
    <property type="entry name" value="JDOMAIN"/>
</dbReference>
<feature type="transmembrane region" description="Helical" evidence="7">
    <location>
        <begin position="6"/>
        <end position="24"/>
    </location>
</feature>
<sequence length="339" mass="38294">MVKSVMVAYALWAVGGPLGLHHLYLGRDNHALLWILTLGGFGFGWVREVIRIPAYVGEANQVAKKERRRSSVIATPPISPVRFAGQVCVGIYFGTVALIGLNSLSFFYLIVLPLFVGAGVHLVSSVGQQTSDLQKTLTACFITSPIFYGSTLSPLPISLAASVTAAQHRRFKPPRTPGKAQDLGPRLYRLSLAWLAFSAPLAYCVFYNTTATLYYLSDCVAVMLDIFWFLPWLRSVLEYFLLMPYRILCALTGGGYYEETWKKVLEILLKEYTEREKEALQVLSLEAEASLEDIHRSYRELAKTWHPDHNPSKDAEAMFVKIHEAYEALLRWHRPDRFR</sequence>
<feature type="domain" description="J" evidence="8">
    <location>
        <begin position="278"/>
        <end position="339"/>
    </location>
</feature>
<dbReference type="STRING" id="43700.ENSMALP00000021570"/>
<evidence type="ECO:0000313" key="9">
    <source>
        <dbReference type="Ensembl" id="ENSMALP00000021570.1"/>
    </source>
</evidence>
<dbReference type="PROSITE" id="PS50076">
    <property type="entry name" value="DNAJ_2"/>
    <property type="match status" value="1"/>
</dbReference>
<dbReference type="Ensembl" id="ENSMALT00000021989.1">
    <property type="protein sequence ID" value="ENSMALP00000021570.1"/>
    <property type="gene ID" value="ENSMALG00000015090.1"/>
</dbReference>
<dbReference type="CDD" id="cd06257">
    <property type="entry name" value="DnaJ"/>
    <property type="match status" value="1"/>
</dbReference>
<evidence type="ECO:0000256" key="5">
    <source>
        <dbReference type="ARBA" id="ARBA00022989"/>
    </source>
</evidence>
<keyword evidence="4 7" id="KW-0812">Transmembrane</keyword>
<feature type="transmembrane region" description="Helical" evidence="7">
    <location>
        <begin position="146"/>
        <end position="166"/>
    </location>
</feature>
<dbReference type="SMART" id="SM00271">
    <property type="entry name" value="DnaJ"/>
    <property type="match status" value="1"/>
</dbReference>
<comment type="subcellular location">
    <subcellularLocation>
        <location evidence="2">Membrane</location>
        <topology evidence="2">Multi-pass membrane protein</topology>
    </subcellularLocation>
</comment>
<dbReference type="InterPro" id="IPR001623">
    <property type="entry name" value="DnaJ_domain"/>
</dbReference>
<dbReference type="Pfam" id="PF05154">
    <property type="entry name" value="TM2"/>
    <property type="match status" value="1"/>
</dbReference>
<keyword evidence="5 7" id="KW-1133">Transmembrane helix</keyword>
<dbReference type="Pfam" id="PF00226">
    <property type="entry name" value="DnaJ"/>
    <property type="match status" value="1"/>
</dbReference>
<keyword evidence="10" id="KW-1185">Reference proteome</keyword>
<dbReference type="PANTHER" id="PTHR44733">
    <property type="entry name" value="DNAJ HOMOLOG SUBFAMILY C MEMBER 22"/>
    <property type="match status" value="1"/>
</dbReference>
<feature type="transmembrane region" description="Helical" evidence="7">
    <location>
        <begin position="106"/>
        <end position="126"/>
    </location>
</feature>
<dbReference type="PANTHER" id="PTHR44733:SF1">
    <property type="entry name" value="DNAJ HOMOLOG SUBFAMILY C MEMBER 22"/>
    <property type="match status" value="1"/>
</dbReference>
<dbReference type="SUPFAM" id="SSF46565">
    <property type="entry name" value="Chaperone J-domain"/>
    <property type="match status" value="1"/>
</dbReference>
<keyword evidence="6 7" id="KW-0472">Membrane</keyword>
<dbReference type="Gene3D" id="1.10.287.110">
    <property type="entry name" value="DnaJ domain"/>
    <property type="match status" value="1"/>
</dbReference>
<evidence type="ECO:0000256" key="3">
    <source>
        <dbReference type="ARBA" id="ARBA00020945"/>
    </source>
</evidence>
<dbReference type="GO" id="GO:0016020">
    <property type="term" value="C:membrane"/>
    <property type="evidence" value="ECO:0007669"/>
    <property type="project" value="UniProtKB-SubCell"/>
</dbReference>
<dbReference type="InterPro" id="IPR007829">
    <property type="entry name" value="TM2"/>
</dbReference>
<reference evidence="9" key="2">
    <citation type="submission" date="2025-09" db="UniProtKB">
        <authorList>
            <consortium name="Ensembl"/>
        </authorList>
    </citation>
    <scope>IDENTIFICATION</scope>
</reference>